<protein>
    <submittedName>
        <fullName evidence="1">Uncharacterized protein</fullName>
    </submittedName>
</protein>
<proteinExistence type="predicted"/>
<dbReference type="EMBL" id="AP002539">
    <property type="protein sequence ID" value="BAB08214.1"/>
    <property type="molecule type" value="Genomic_DNA"/>
</dbReference>
<name>Q7F811_ORYSJ</name>
<reference evidence="1" key="1">
    <citation type="submission" date="2000-06" db="EMBL/GenBank/DDBJ databases">
        <title>Oryza sativa nipponbare(GA3) genomic DNA, chromosome 1, PAC clone:P0433F09.</title>
        <authorList>
            <person name="Sasaki T."/>
            <person name="Matsumoto T."/>
            <person name="Yamamoto K."/>
        </authorList>
    </citation>
    <scope>NUCLEOTIDE SEQUENCE</scope>
</reference>
<sequence>MCQLAHRSGLLRSLPFATRNRETLFADTTWKLLLIKPKPTFAGAWPLRSRAESPYSLALRFSTVEGRVDAQSGSRTWETD</sequence>
<evidence type="ECO:0000313" key="1">
    <source>
        <dbReference type="EMBL" id="BAB08214.1"/>
    </source>
</evidence>
<dbReference type="AlphaFoldDB" id="Q7F811"/>
<organism evidence="1">
    <name type="scientific">Oryza sativa subsp. japonica</name>
    <name type="common">Rice</name>
    <dbReference type="NCBI Taxonomy" id="39947"/>
    <lineage>
        <taxon>Eukaryota</taxon>
        <taxon>Viridiplantae</taxon>
        <taxon>Streptophyta</taxon>
        <taxon>Embryophyta</taxon>
        <taxon>Tracheophyta</taxon>
        <taxon>Spermatophyta</taxon>
        <taxon>Magnoliopsida</taxon>
        <taxon>Liliopsida</taxon>
        <taxon>Poales</taxon>
        <taxon>Poaceae</taxon>
        <taxon>BOP clade</taxon>
        <taxon>Oryzoideae</taxon>
        <taxon>Oryzeae</taxon>
        <taxon>Oryzinae</taxon>
        <taxon>Oryza</taxon>
        <taxon>Oryza sativa</taxon>
    </lineage>
</organism>
<accession>Q7F811</accession>